<sequence length="88" mass="10684">MKTFFSQVLWFEKESDFEDFISKVDIFEEKNWKDWHSRTIASIYALNRYGIVTRKIIVLADDFITWCNNQELKQNKESMDLYLKYLSA</sequence>
<dbReference type="AlphaFoldDB" id="A0AAN0S6X5"/>
<dbReference type="Proteomes" id="UP000029516">
    <property type="component" value="Chromosome"/>
</dbReference>
<protein>
    <submittedName>
        <fullName evidence="1">Uncharacterized protein</fullName>
    </submittedName>
</protein>
<name>A0AAN0S6X5_9ENTR</name>
<dbReference type="RefSeq" id="WP_039293697.1">
    <property type="nucleotide sequence ID" value="NZ_CP009458.1"/>
</dbReference>
<organism evidence="1 2">
    <name type="scientific">Cedecea neteri</name>
    <dbReference type="NCBI Taxonomy" id="158822"/>
    <lineage>
        <taxon>Bacteria</taxon>
        <taxon>Pseudomonadati</taxon>
        <taxon>Pseudomonadota</taxon>
        <taxon>Gammaproteobacteria</taxon>
        <taxon>Enterobacterales</taxon>
        <taxon>Enterobacteriaceae</taxon>
        <taxon>Cedecea</taxon>
    </lineage>
</organism>
<evidence type="ECO:0000313" key="1">
    <source>
        <dbReference type="EMBL" id="AIR62359.1"/>
    </source>
</evidence>
<dbReference type="EMBL" id="CP009458">
    <property type="protein sequence ID" value="AIR62359.1"/>
    <property type="molecule type" value="Genomic_DNA"/>
</dbReference>
<evidence type="ECO:0000313" key="2">
    <source>
        <dbReference type="Proteomes" id="UP000029516"/>
    </source>
</evidence>
<reference evidence="1 2" key="1">
    <citation type="submission" date="2014-09" db="EMBL/GenBank/DDBJ databases">
        <authorList>
            <person name="Chan K.-G."/>
        </authorList>
    </citation>
    <scope>NUCLEOTIDE SEQUENCE [LARGE SCALE GENOMIC DNA]</scope>
    <source>
        <strain evidence="1 2">M006</strain>
    </source>
</reference>
<accession>A0AAN0S6X5</accession>
<dbReference type="KEGG" id="cem:LH23_17365"/>
<gene>
    <name evidence="1" type="ORF">LH23_17365</name>
</gene>
<proteinExistence type="predicted"/>